<proteinExistence type="predicted"/>
<reference evidence="3" key="1">
    <citation type="journal article" date="2014" name="Int. J. Syst. Evol. Microbiol.">
        <title>Complete genome sequence of Corynebacterium casei LMG S-19264T (=DSM 44701T), isolated from a smear-ripened cheese.</title>
        <authorList>
            <consortium name="US DOE Joint Genome Institute (JGI-PGF)"/>
            <person name="Walter F."/>
            <person name="Albersmeier A."/>
            <person name="Kalinowski J."/>
            <person name="Ruckert C."/>
        </authorList>
    </citation>
    <scope>NUCLEOTIDE SEQUENCE</scope>
    <source>
        <strain evidence="3">JCM 4335</strain>
    </source>
</reference>
<evidence type="ECO:0000256" key="1">
    <source>
        <dbReference type="ARBA" id="ARBA00022579"/>
    </source>
</evidence>
<keyword evidence="1" id="KW-0022">Alpha-amylase inhibitor</keyword>
<evidence type="ECO:0000256" key="2">
    <source>
        <dbReference type="ARBA" id="ARBA00023157"/>
    </source>
</evidence>
<dbReference type="GO" id="GO:0015066">
    <property type="term" value="F:alpha-amylase inhibitor activity"/>
    <property type="evidence" value="ECO:0007669"/>
    <property type="project" value="UniProtKB-KW"/>
</dbReference>
<sequence length="51" mass="5181">MTNDRTTAPDVKVVCQDGAEGVCHTMPPATTTTVGEGYAGTHGPVVHVAPC</sequence>
<keyword evidence="4" id="KW-1185">Reference proteome</keyword>
<dbReference type="SUPFAM" id="SSF49498">
    <property type="entry name" value="alpha-Amylase inhibitor tendamistat"/>
    <property type="match status" value="1"/>
</dbReference>
<dbReference type="SMART" id="SM00783">
    <property type="entry name" value="A_amylase_inhib"/>
    <property type="match status" value="1"/>
</dbReference>
<organism evidence="3 4">
    <name type="scientific">Streptomyces roseolilacinus</name>
    <dbReference type="NCBI Taxonomy" id="66904"/>
    <lineage>
        <taxon>Bacteria</taxon>
        <taxon>Bacillati</taxon>
        <taxon>Actinomycetota</taxon>
        <taxon>Actinomycetes</taxon>
        <taxon>Kitasatosporales</taxon>
        <taxon>Streptomycetaceae</taxon>
        <taxon>Streptomyces</taxon>
    </lineage>
</organism>
<evidence type="ECO:0000313" key="3">
    <source>
        <dbReference type="EMBL" id="GGQ09110.1"/>
    </source>
</evidence>
<comment type="caution">
    <text evidence="3">The sequence shown here is derived from an EMBL/GenBank/DDBJ whole genome shotgun (WGS) entry which is preliminary data.</text>
</comment>
<gene>
    <name evidence="3" type="ORF">GCM10010249_29510</name>
</gene>
<protein>
    <submittedName>
        <fullName evidence="3">Uncharacterized protein</fullName>
    </submittedName>
</protein>
<keyword evidence="2" id="KW-1015">Disulfide bond</keyword>
<name>A0A918ELL9_9ACTN</name>
<dbReference type="AlphaFoldDB" id="A0A918ELL9"/>
<reference evidence="3" key="2">
    <citation type="submission" date="2020-09" db="EMBL/GenBank/DDBJ databases">
        <authorList>
            <person name="Sun Q."/>
            <person name="Ohkuma M."/>
        </authorList>
    </citation>
    <scope>NUCLEOTIDE SEQUENCE</scope>
    <source>
        <strain evidence="3">JCM 4335</strain>
    </source>
</reference>
<dbReference type="RefSeq" id="WP_189533799.1">
    <property type="nucleotide sequence ID" value="NZ_BMSV01000005.1"/>
</dbReference>
<accession>A0A918ELL9</accession>
<dbReference type="EMBL" id="BMSV01000005">
    <property type="protein sequence ID" value="GGQ09110.1"/>
    <property type="molecule type" value="Genomic_DNA"/>
</dbReference>
<dbReference type="Pfam" id="PF01356">
    <property type="entry name" value="A_amylase_inhib"/>
    <property type="match status" value="1"/>
</dbReference>
<dbReference type="InterPro" id="IPR000833">
    <property type="entry name" value="A-amylase_inhib"/>
</dbReference>
<dbReference type="Gene3D" id="2.60.40.20">
    <property type="entry name" value="Alpha-amylase inhibitor"/>
    <property type="match status" value="1"/>
</dbReference>
<dbReference type="InterPro" id="IPR036379">
    <property type="entry name" value="A-amylase_inhib_sf"/>
</dbReference>
<dbReference type="Proteomes" id="UP000654123">
    <property type="component" value="Unassembled WGS sequence"/>
</dbReference>
<evidence type="ECO:0000313" key="4">
    <source>
        <dbReference type="Proteomes" id="UP000654123"/>
    </source>
</evidence>